<evidence type="ECO:0000313" key="1">
    <source>
        <dbReference type="EMBL" id="OCQ50928.1"/>
    </source>
</evidence>
<accession>A0A1C0TZ34</accession>
<name>A0A1C0TZ34_9GAMM</name>
<keyword evidence="2" id="KW-1185">Reference proteome</keyword>
<dbReference type="AlphaFoldDB" id="A0A1C0TZ34"/>
<protein>
    <submittedName>
        <fullName evidence="1">Uncharacterized protein</fullName>
    </submittedName>
</protein>
<dbReference type="Proteomes" id="UP000093476">
    <property type="component" value="Unassembled WGS sequence"/>
</dbReference>
<evidence type="ECO:0000313" key="2">
    <source>
        <dbReference type="Proteomes" id="UP000093476"/>
    </source>
</evidence>
<dbReference type="RefSeq" id="WP_065824560.1">
    <property type="nucleotide sequence ID" value="NZ_CAWMQZ010000187.1"/>
</dbReference>
<reference evidence="1 2" key="1">
    <citation type="submission" date="2015-12" db="EMBL/GenBank/DDBJ databases">
        <title>Genome comparisons provide insights into the role of secondary metabolites in the pathogenic phase of the Photorhabdus life cycle.</title>
        <authorList>
            <person name="Tobias N.J."/>
            <person name="Mishra B."/>
            <person name="Gupta D.K."/>
            <person name="Thines M."/>
            <person name="Stinear T.P."/>
            <person name="Bode H.B."/>
        </authorList>
    </citation>
    <scope>NUCLEOTIDE SEQUENCE [LARGE SCALE GENOMIC DNA]</scope>
    <source>
        <strain evidence="1 2">PB68.1</strain>
    </source>
</reference>
<proteinExistence type="predicted"/>
<gene>
    <name evidence="1" type="ORF">Ppb6_04026</name>
</gene>
<comment type="caution">
    <text evidence="1">The sequence shown here is derived from an EMBL/GenBank/DDBJ whole genome shotgun (WGS) entry which is preliminary data.</text>
</comment>
<sequence length="75" mass="8477">MISQFITLIITDELGIGFSSRPSCTERKNRLVKPRISGRFYGGDVLDAMVFYANYHKIYALIDDGQSVMPYGLLL</sequence>
<dbReference type="EMBL" id="LOMY01000187">
    <property type="protein sequence ID" value="OCQ50928.1"/>
    <property type="molecule type" value="Genomic_DNA"/>
</dbReference>
<dbReference type="PATRIC" id="fig|286156.4.peg.4627"/>
<organism evidence="1 2">
    <name type="scientific">Photorhabdus australis subsp. thailandensis</name>
    <dbReference type="NCBI Taxonomy" id="2805096"/>
    <lineage>
        <taxon>Bacteria</taxon>
        <taxon>Pseudomonadati</taxon>
        <taxon>Pseudomonadota</taxon>
        <taxon>Gammaproteobacteria</taxon>
        <taxon>Enterobacterales</taxon>
        <taxon>Morganellaceae</taxon>
        <taxon>Photorhabdus</taxon>
    </lineage>
</organism>